<gene>
    <name evidence="3" type="ORF">RHGRI_011386</name>
</gene>
<comment type="caution">
    <text evidence="3">The sequence shown here is derived from an EMBL/GenBank/DDBJ whole genome shotgun (WGS) entry which is preliminary data.</text>
</comment>
<feature type="signal peptide" evidence="2">
    <location>
        <begin position="1"/>
        <end position="17"/>
    </location>
</feature>
<dbReference type="Proteomes" id="UP000823749">
    <property type="component" value="Chromosome 4"/>
</dbReference>
<proteinExistence type="predicted"/>
<evidence type="ECO:0000313" key="4">
    <source>
        <dbReference type="Proteomes" id="UP000823749"/>
    </source>
</evidence>
<accession>A0AAV6KM70</accession>
<name>A0AAV6KM70_9ERIC</name>
<feature type="chain" id="PRO_5043619213" evidence="2">
    <location>
        <begin position="18"/>
        <end position="433"/>
    </location>
</feature>
<protein>
    <submittedName>
        <fullName evidence="3">Uncharacterized protein</fullName>
    </submittedName>
</protein>
<keyword evidence="2" id="KW-0732">Signal</keyword>
<keyword evidence="4" id="KW-1185">Reference proteome</keyword>
<reference evidence="3" key="1">
    <citation type="submission" date="2020-08" db="EMBL/GenBank/DDBJ databases">
        <title>Plant Genome Project.</title>
        <authorList>
            <person name="Zhang R.-G."/>
        </authorList>
    </citation>
    <scope>NUCLEOTIDE SEQUENCE</scope>
    <source>
        <strain evidence="3">WSP0</strain>
        <tissue evidence="3">Leaf</tissue>
    </source>
</reference>
<dbReference type="PANTHER" id="PTHR31110:SF2">
    <property type="entry name" value="PESTICIDAL CRYSTAL CRY8BA PROTEIN"/>
    <property type="match status" value="1"/>
</dbReference>
<dbReference type="EMBL" id="JACTNZ010000004">
    <property type="protein sequence ID" value="KAG5553490.1"/>
    <property type="molecule type" value="Genomic_DNA"/>
</dbReference>
<evidence type="ECO:0000256" key="2">
    <source>
        <dbReference type="SAM" id="SignalP"/>
    </source>
</evidence>
<evidence type="ECO:0000256" key="1">
    <source>
        <dbReference type="SAM" id="MobiDB-lite"/>
    </source>
</evidence>
<sequence>MQTFCSTFLLTIPVGHCGWVRLRICLGDLLASLRLLAVFYRCDFWGGLFSELFEIGDFGVTDYGLHLQSIAGSISASLRRQWTSFVILCFVDEKMGQTDKEGFSRTEVTSIFNLTIKKALTYNCNSDSHATGEEIPSAPPSVVLREKSSLRLNHKFVLDRRPRGLSATCMEGAAPSGLVPARRPTFHASAQGPWHAVIAYDACVRLCLHAWVKQCMEAPLFLENECALLCNAINYRDSRGEKVLEFIVGTEREKRYSNLDGSNFSKIANCHLKTNSQLLLKVIAGIEIQKTQQVDNDLRKNGNQVFFCYFNRSSFFEKEMLELLSATNDNTISICVREVNLKITLTITLKIEGKEKWLNKDGQQSQNPREKIRQLVPTENRKTGKIEGKEKWLNKDRQQRQKSREKSRQLVPTEKKKTEYDAHNFYFLSLPHF</sequence>
<dbReference type="PANTHER" id="PTHR31110">
    <property type="entry name" value="PESTICIDAL CRYSTAL CRY8BA PROTEIN"/>
    <property type="match status" value="1"/>
</dbReference>
<organism evidence="3 4">
    <name type="scientific">Rhododendron griersonianum</name>
    <dbReference type="NCBI Taxonomy" id="479676"/>
    <lineage>
        <taxon>Eukaryota</taxon>
        <taxon>Viridiplantae</taxon>
        <taxon>Streptophyta</taxon>
        <taxon>Embryophyta</taxon>
        <taxon>Tracheophyta</taxon>
        <taxon>Spermatophyta</taxon>
        <taxon>Magnoliopsida</taxon>
        <taxon>eudicotyledons</taxon>
        <taxon>Gunneridae</taxon>
        <taxon>Pentapetalae</taxon>
        <taxon>asterids</taxon>
        <taxon>Ericales</taxon>
        <taxon>Ericaceae</taxon>
        <taxon>Ericoideae</taxon>
        <taxon>Rhodoreae</taxon>
        <taxon>Rhododendron</taxon>
    </lineage>
</organism>
<dbReference type="AlphaFoldDB" id="A0AAV6KM70"/>
<feature type="region of interest" description="Disordered" evidence="1">
    <location>
        <begin position="387"/>
        <end position="416"/>
    </location>
</feature>
<evidence type="ECO:0000313" key="3">
    <source>
        <dbReference type="EMBL" id="KAG5553490.1"/>
    </source>
</evidence>